<evidence type="ECO:0000256" key="2">
    <source>
        <dbReference type="ARBA" id="ARBA00022729"/>
    </source>
</evidence>
<dbReference type="InParanoid" id="A0A671UR32"/>
<evidence type="ECO:0000256" key="1">
    <source>
        <dbReference type="ARBA" id="ARBA00004370"/>
    </source>
</evidence>
<dbReference type="SUPFAM" id="SSF48726">
    <property type="entry name" value="Immunoglobulin"/>
    <property type="match status" value="2"/>
</dbReference>
<dbReference type="OMA" id="THEDSGN"/>
<dbReference type="PANTHER" id="PTHR12080">
    <property type="entry name" value="SIGNALING LYMPHOCYTIC ACTIVATION MOLECULE"/>
    <property type="match status" value="1"/>
</dbReference>
<dbReference type="InterPro" id="IPR013783">
    <property type="entry name" value="Ig-like_fold"/>
</dbReference>
<reference evidence="6" key="2">
    <citation type="submission" date="2025-08" db="UniProtKB">
        <authorList>
            <consortium name="Ensembl"/>
        </authorList>
    </citation>
    <scope>IDENTIFICATION</scope>
</reference>
<proteinExistence type="predicted"/>
<dbReference type="InterPro" id="IPR007110">
    <property type="entry name" value="Ig-like_dom"/>
</dbReference>
<evidence type="ECO:0000313" key="7">
    <source>
        <dbReference type="Proteomes" id="UP000472265"/>
    </source>
</evidence>
<dbReference type="Proteomes" id="UP000472265">
    <property type="component" value="Chromosome 10"/>
</dbReference>
<accession>A0A671UR32</accession>
<dbReference type="GO" id="GO:0016020">
    <property type="term" value="C:membrane"/>
    <property type="evidence" value="ECO:0007669"/>
    <property type="project" value="UniProtKB-SubCell"/>
</dbReference>
<evidence type="ECO:0000259" key="5">
    <source>
        <dbReference type="PROSITE" id="PS50835"/>
    </source>
</evidence>
<keyword evidence="2" id="KW-0732">Signal</keyword>
<evidence type="ECO:0000313" key="6">
    <source>
        <dbReference type="Ensembl" id="ENSSAUP00010016418.1"/>
    </source>
</evidence>
<organism evidence="6 7">
    <name type="scientific">Sparus aurata</name>
    <name type="common">Gilthead sea bream</name>
    <dbReference type="NCBI Taxonomy" id="8175"/>
    <lineage>
        <taxon>Eukaryota</taxon>
        <taxon>Metazoa</taxon>
        <taxon>Chordata</taxon>
        <taxon>Craniata</taxon>
        <taxon>Vertebrata</taxon>
        <taxon>Euteleostomi</taxon>
        <taxon>Actinopterygii</taxon>
        <taxon>Neopterygii</taxon>
        <taxon>Teleostei</taxon>
        <taxon>Neoteleostei</taxon>
        <taxon>Acanthomorphata</taxon>
        <taxon>Eupercaria</taxon>
        <taxon>Spariformes</taxon>
        <taxon>Sparidae</taxon>
        <taxon>Sparus</taxon>
    </lineage>
</organism>
<dbReference type="InterPro" id="IPR036179">
    <property type="entry name" value="Ig-like_dom_sf"/>
</dbReference>
<evidence type="ECO:0000256" key="3">
    <source>
        <dbReference type="ARBA" id="ARBA00023136"/>
    </source>
</evidence>
<dbReference type="Gene3D" id="2.60.40.10">
    <property type="entry name" value="Immunoglobulins"/>
    <property type="match status" value="2"/>
</dbReference>
<dbReference type="InterPro" id="IPR015631">
    <property type="entry name" value="CD2/SLAM_rcpt"/>
</dbReference>
<dbReference type="Ensembl" id="ENSSAUT00010017385.1">
    <property type="protein sequence ID" value="ENSSAUP00010016418.1"/>
    <property type="gene ID" value="ENSSAUG00010007566.1"/>
</dbReference>
<dbReference type="PANTHER" id="PTHR12080:SF48">
    <property type="entry name" value="IMMUNOGLOBULIN SUBTYPE DOMAIN-CONTAINING PROTEIN"/>
    <property type="match status" value="1"/>
</dbReference>
<feature type="domain" description="Ig-like" evidence="5">
    <location>
        <begin position="126"/>
        <end position="202"/>
    </location>
</feature>
<dbReference type="AlphaFoldDB" id="A0A671UR32"/>
<keyword evidence="4" id="KW-0325">Glycoprotein</keyword>
<reference evidence="6" key="1">
    <citation type="submission" date="2021-04" db="EMBL/GenBank/DDBJ databases">
        <authorList>
            <consortium name="Wellcome Sanger Institute Data Sharing"/>
        </authorList>
    </citation>
    <scope>NUCLEOTIDE SEQUENCE [LARGE SCALE GENOMIC DNA]</scope>
</reference>
<sequence>LYSLRLRGFNEVRAILLSGLLHELGIAQLNYMVGDTVELPSCLPTDGVTDAAWKYGQIKLADKDKLFHEKQFKDRLELNHHNFSLTVKQLTLQDSGNFRFLSEENDTQRETVIITLQVHEPITKQPTLTYNSTWHTSNESCTVFLECNAASDSSVDYKWTVRNQTRSGSGLQYILSAQDGDTDFTCTIYNLVTEKSAYKTVTCKQDGR</sequence>
<dbReference type="PROSITE" id="PS50835">
    <property type="entry name" value="IG_LIKE"/>
    <property type="match status" value="1"/>
</dbReference>
<evidence type="ECO:0000256" key="4">
    <source>
        <dbReference type="ARBA" id="ARBA00023180"/>
    </source>
</evidence>
<dbReference type="FunCoup" id="A0A671UR32">
    <property type="interactions" value="1136"/>
</dbReference>
<keyword evidence="3" id="KW-0472">Membrane</keyword>
<protein>
    <recommendedName>
        <fullName evidence="5">Ig-like domain-containing protein</fullName>
    </recommendedName>
</protein>
<name>A0A671UR32_SPAAU</name>
<keyword evidence="7" id="KW-1185">Reference proteome</keyword>
<comment type="subcellular location">
    <subcellularLocation>
        <location evidence="1">Membrane</location>
    </subcellularLocation>
</comment>
<reference evidence="6" key="3">
    <citation type="submission" date="2025-09" db="UniProtKB">
        <authorList>
            <consortium name="Ensembl"/>
        </authorList>
    </citation>
    <scope>IDENTIFICATION</scope>
</reference>
<dbReference type="GeneTree" id="ENSGT01000000214670"/>